<evidence type="ECO:0000313" key="2">
    <source>
        <dbReference type="Proteomes" id="UP000005239"/>
    </source>
</evidence>
<name>A0A2A6B9B1_PRIPA</name>
<dbReference type="EnsemblMetazoa" id="PPA35525.1">
    <property type="protein sequence ID" value="PPA35525.1"/>
    <property type="gene ID" value="WBGene00273894"/>
</dbReference>
<protein>
    <submittedName>
        <fullName evidence="1">Uncharacterized protein</fullName>
    </submittedName>
</protein>
<dbReference type="AlphaFoldDB" id="A0A2A6B9B1"/>
<dbReference type="Proteomes" id="UP000005239">
    <property type="component" value="Unassembled WGS sequence"/>
</dbReference>
<gene>
    <name evidence="1" type="primary">WBGene00273894</name>
</gene>
<accession>A0A8R1YU71</accession>
<evidence type="ECO:0000313" key="1">
    <source>
        <dbReference type="EnsemblMetazoa" id="PPA35525.1"/>
    </source>
</evidence>
<reference evidence="2" key="1">
    <citation type="journal article" date="2008" name="Nat. Genet.">
        <title>The Pristionchus pacificus genome provides a unique perspective on nematode lifestyle and parasitism.</title>
        <authorList>
            <person name="Dieterich C."/>
            <person name="Clifton S.W."/>
            <person name="Schuster L.N."/>
            <person name="Chinwalla A."/>
            <person name="Delehaunty K."/>
            <person name="Dinkelacker I."/>
            <person name="Fulton L."/>
            <person name="Fulton R."/>
            <person name="Godfrey J."/>
            <person name="Minx P."/>
            <person name="Mitreva M."/>
            <person name="Roeseler W."/>
            <person name="Tian H."/>
            <person name="Witte H."/>
            <person name="Yang S.P."/>
            <person name="Wilson R.K."/>
            <person name="Sommer R.J."/>
        </authorList>
    </citation>
    <scope>NUCLEOTIDE SEQUENCE [LARGE SCALE GENOMIC DNA]</scope>
    <source>
        <strain evidence="2">PS312</strain>
    </source>
</reference>
<proteinExistence type="predicted"/>
<sequence>MHGKLESNICGEIETKEGFKMRLRIPNWPINKRYDVNLKNAGLNDFLRKKKRSQRAGMEYTKWRQTLFAWFVKSSLKSNLKSRQIVSRITTSTRKRRDANKNNTGFQIEFAEDDAKWNDKSLSPV</sequence>
<keyword evidence="2" id="KW-1185">Reference proteome</keyword>
<accession>A0A2A6B9B1</accession>
<organism evidence="1 2">
    <name type="scientific">Pristionchus pacificus</name>
    <name type="common">Parasitic nematode worm</name>
    <dbReference type="NCBI Taxonomy" id="54126"/>
    <lineage>
        <taxon>Eukaryota</taxon>
        <taxon>Metazoa</taxon>
        <taxon>Ecdysozoa</taxon>
        <taxon>Nematoda</taxon>
        <taxon>Chromadorea</taxon>
        <taxon>Rhabditida</taxon>
        <taxon>Rhabditina</taxon>
        <taxon>Diplogasteromorpha</taxon>
        <taxon>Diplogasteroidea</taxon>
        <taxon>Neodiplogasteridae</taxon>
        <taxon>Pristionchus</taxon>
    </lineage>
</organism>
<reference evidence="1" key="2">
    <citation type="submission" date="2022-06" db="UniProtKB">
        <authorList>
            <consortium name="EnsemblMetazoa"/>
        </authorList>
    </citation>
    <scope>IDENTIFICATION</scope>
    <source>
        <strain evidence="1">PS312</strain>
    </source>
</reference>